<feature type="transmembrane region" description="Helical" evidence="6">
    <location>
        <begin position="46"/>
        <end position="67"/>
    </location>
</feature>
<proteinExistence type="predicted"/>
<dbReference type="InterPro" id="IPR002797">
    <property type="entry name" value="Polysacc_synth"/>
</dbReference>
<organism evidence="7 8">
    <name type="scientific">Ruthenibacterium intestinale</name>
    <dbReference type="NCBI Taxonomy" id="3133163"/>
    <lineage>
        <taxon>Bacteria</taxon>
        <taxon>Bacillati</taxon>
        <taxon>Bacillota</taxon>
        <taxon>Clostridia</taxon>
        <taxon>Eubacteriales</taxon>
        <taxon>Oscillospiraceae</taxon>
        <taxon>Ruthenibacterium</taxon>
    </lineage>
</organism>
<evidence type="ECO:0000256" key="6">
    <source>
        <dbReference type="SAM" id="Phobius"/>
    </source>
</evidence>
<feature type="transmembrane region" description="Helical" evidence="6">
    <location>
        <begin position="212"/>
        <end position="228"/>
    </location>
</feature>
<reference evidence="7 8" key="1">
    <citation type="submission" date="2024-03" db="EMBL/GenBank/DDBJ databases">
        <title>Human intestinal bacterial collection.</title>
        <authorList>
            <person name="Pauvert C."/>
            <person name="Hitch T.C.A."/>
            <person name="Clavel T."/>
        </authorList>
    </citation>
    <scope>NUCLEOTIDE SEQUENCE [LARGE SCALE GENOMIC DNA]</scope>
    <source>
        <strain evidence="7 8">CLA-JM-H11</strain>
    </source>
</reference>
<feature type="transmembrane region" description="Helical" evidence="6">
    <location>
        <begin position="169"/>
        <end position="192"/>
    </location>
</feature>
<feature type="transmembrane region" description="Helical" evidence="6">
    <location>
        <begin position="381"/>
        <end position="399"/>
    </location>
</feature>
<keyword evidence="8" id="KW-1185">Reference proteome</keyword>
<dbReference type="EMBL" id="JBBMFA010000080">
    <property type="protein sequence ID" value="MEQ2520028.1"/>
    <property type="molecule type" value="Genomic_DNA"/>
</dbReference>
<dbReference type="PANTHER" id="PTHR30250:SF11">
    <property type="entry name" value="O-ANTIGEN TRANSPORTER-RELATED"/>
    <property type="match status" value="1"/>
</dbReference>
<evidence type="ECO:0000313" key="8">
    <source>
        <dbReference type="Proteomes" id="UP001477672"/>
    </source>
</evidence>
<feature type="transmembrane region" description="Helical" evidence="6">
    <location>
        <begin position="356"/>
        <end position="375"/>
    </location>
</feature>
<feature type="transmembrane region" description="Helical" evidence="6">
    <location>
        <begin position="115"/>
        <end position="132"/>
    </location>
</feature>
<keyword evidence="4 6" id="KW-1133">Transmembrane helix</keyword>
<comment type="subcellular location">
    <subcellularLocation>
        <location evidence="1">Cell membrane</location>
        <topology evidence="1">Multi-pass membrane protein</topology>
    </subcellularLocation>
</comment>
<feature type="transmembrane region" description="Helical" evidence="6">
    <location>
        <begin position="248"/>
        <end position="270"/>
    </location>
</feature>
<feature type="transmembrane region" description="Helical" evidence="6">
    <location>
        <begin position="12"/>
        <end position="34"/>
    </location>
</feature>
<evidence type="ECO:0000256" key="1">
    <source>
        <dbReference type="ARBA" id="ARBA00004651"/>
    </source>
</evidence>
<feature type="transmembrane region" description="Helical" evidence="6">
    <location>
        <begin position="291"/>
        <end position="313"/>
    </location>
</feature>
<protein>
    <submittedName>
        <fullName evidence="7">Polysaccharide biosynthesis C-terminal domain-containing protein</fullName>
    </submittedName>
</protein>
<dbReference type="Proteomes" id="UP001477672">
    <property type="component" value="Unassembled WGS sequence"/>
</dbReference>
<dbReference type="RefSeq" id="WP_349215461.1">
    <property type="nucleotide sequence ID" value="NZ_JBBMFA010000080.1"/>
</dbReference>
<name>A0ABV1GEB6_9FIRM</name>
<comment type="caution">
    <text evidence="7">The sequence shown here is derived from an EMBL/GenBank/DDBJ whole genome shotgun (WGS) entry which is preliminary data.</text>
</comment>
<keyword evidence="3 6" id="KW-0812">Transmembrane</keyword>
<feature type="transmembrane region" description="Helical" evidence="6">
    <location>
        <begin position="437"/>
        <end position="460"/>
    </location>
</feature>
<evidence type="ECO:0000313" key="7">
    <source>
        <dbReference type="EMBL" id="MEQ2520028.1"/>
    </source>
</evidence>
<evidence type="ECO:0000256" key="4">
    <source>
        <dbReference type="ARBA" id="ARBA00022989"/>
    </source>
</evidence>
<dbReference type="InterPro" id="IPR050833">
    <property type="entry name" value="Poly_Biosynth_Transport"/>
</dbReference>
<accession>A0ABV1GEB6</accession>
<evidence type="ECO:0000256" key="3">
    <source>
        <dbReference type="ARBA" id="ARBA00022692"/>
    </source>
</evidence>
<dbReference type="PANTHER" id="PTHR30250">
    <property type="entry name" value="PST FAMILY PREDICTED COLANIC ACID TRANSPORTER"/>
    <property type="match status" value="1"/>
</dbReference>
<gene>
    <name evidence="7" type="ORF">WMO24_06260</name>
</gene>
<sequence>MDKYKRLVSNTILFAISTFSSKILNFFLTTYHTHMMGTGAYGSMDAIIAIGNVFIPIVSLGISNAIIRFGLEKGINKRSLYTNGLLSLLLGFMILLILTPLLDLVPFIGGTIGDYWPLLLIFVFTSCLRTLNCQFVRAREMVRLYAIDGILCTIANLFFNVLFLSGFHLGATGLILALICSDASSALFLFFVSRIWKYIRFRRIDTRLFQTMLRYSVPLISASIFWWVTNTSDKLFITSMLGSEVNGLFATSYRLPTLLTIVATLFTEAWQISAFTDGTRAGREEFFSRVWNAYQSVMFLAGAGIILLCQPIMKVYVSDAFYAGWIYIPLLTFATVFSSFDNFLNSIYMAEKRSGLSLITMAVGAVLNLILNGLLIPRWGVQGAAFATFASYFVVFLLRAVNTRGLIRVDFAPFVLFLNLALMGFESYWMLTDTPLWPLWCSLCVLLMAILSFSSLWDTAKHILAMGKRRKARH</sequence>
<dbReference type="Pfam" id="PF01943">
    <property type="entry name" value="Polysacc_synt"/>
    <property type="match status" value="1"/>
</dbReference>
<feature type="transmembrane region" description="Helical" evidence="6">
    <location>
        <begin position="325"/>
        <end position="344"/>
    </location>
</feature>
<keyword evidence="5 6" id="KW-0472">Membrane</keyword>
<feature type="transmembrane region" description="Helical" evidence="6">
    <location>
        <begin position="411"/>
        <end position="431"/>
    </location>
</feature>
<evidence type="ECO:0000256" key="2">
    <source>
        <dbReference type="ARBA" id="ARBA00022475"/>
    </source>
</evidence>
<keyword evidence="2" id="KW-1003">Cell membrane</keyword>
<feature type="transmembrane region" description="Helical" evidence="6">
    <location>
        <begin position="88"/>
        <end position="109"/>
    </location>
</feature>
<feature type="transmembrane region" description="Helical" evidence="6">
    <location>
        <begin position="144"/>
        <end position="163"/>
    </location>
</feature>
<evidence type="ECO:0000256" key="5">
    <source>
        <dbReference type="ARBA" id="ARBA00023136"/>
    </source>
</evidence>